<evidence type="ECO:0000313" key="6">
    <source>
        <dbReference type="Proteomes" id="UP000316775"/>
    </source>
</evidence>
<dbReference type="Proteomes" id="UP000316775">
    <property type="component" value="Unassembled WGS sequence"/>
</dbReference>
<dbReference type="GO" id="GO:0006487">
    <property type="term" value="P:protein N-linked glycosylation"/>
    <property type="evidence" value="ECO:0007669"/>
    <property type="project" value="TreeGrafter"/>
</dbReference>
<keyword evidence="3" id="KW-0326">Glycosidase</keyword>
<evidence type="ECO:0000256" key="3">
    <source>
        <dbReference type="ARBA" id="ARBA00023295"/>
    </source>
</evidence>
<protein>
    <recommendedName>
        <fullName evidence="4">Mannosylglycerate hydrolase MGH1-like glycoside hydrolase domain-containing protein</fullName>
    </recommendedName>
</protein>
<dbReference type="Pfam" id="PF22422">
    <property type="entry name" value="MGH1-like_GH"/>
    <property type="match status" value="1"/>
</dbReference>
<dbReference type="InterPro" id="IPR012341">
    <property type="entry name" value="6hp_glycosidase-like_sf"/>
</dbReference>
<evidence type="ECO:0000256" key="1">
    <source>
        <dbReference type="ARBA" id="ARBA00010833"/>
    </source>
</evidence>
<comment type="caution">
    <text evidence="5">The sequence shown here is derived from an EMBL/GenBank/DDBJ whole genome shotgun (WGS) entry which is preliminary data.</text>
</comment>
<sequence length="474" mass="54687">MEWNKNVKSSIVIINFKNVIMIQKNILLILAILINFFSAQSQEKDAVSDYISIIKSNIYKDYKGMYRKGGGSLVYPFLTPGSNQYDNVLWDWDSWLSNIALRQILSDIGSQKDKQEAIKYEQGCVLNFLHYGDWDGYLPIVIWEDSKPRDIRPENIYNVNMHKPVLAQHAAFITQTNDGDAEWLREKFYHLQAFVNNYKSHHRNQATGLYYWQNDVAIGVDNDPATFFRPEKSSASIYLNCLMYKELEAMVYLAKQLNQSAIGAEFANDALALKAAIQKNCWDERDGFFYSVDLNLKPIDNHQDTTLGRSFIIHSGYPRDYDCLIQRIGVWSGFLALWAGIATPEQADRMVKEHYSNTKTFNAASGVRTLSKMEKMYSLRASANPSNWRGPVWGISNYMVFKGLEKYGYKKEASELAEKTIKMFGKDFQKNGALHEYYEPETGEPLLNKGFQNWNYLVLNMIAWLENKKTVAEF</sequence>
<dbReference type="InterPro" id="IPR008928">
    <property type="entry name" value="6-hairpin_glycosidase_sf"/>
</dbReference>
<gene>
    <name evidence="5" type="ORF">FFL01_18290</name>
</gene>
<dbReference type="InterPro" id="IPR004888">
    <property type="entry name" value="Glycoside_hydrolase_63"/>
</dbReference>
<dbReference type="Gene3D" id="1.50.10.10">
    <property type="match status" value="1"/>
</dbReference>
<evidence type="ECO:0000313" key="5">
    <source>
        <dbReference type="EMBL" id="GEC72290.1"/>
    </source>
</evidence>
<keyword evidence="6" id="KW-1185">Reference proteome</keyword>
<evidence type="ECO:0000256" key="2">
    <source>
        <dbReference type="ARBA" id="ARBA00022801"/>
    </source>
</evidence>
<dbReference type="AlphaFoldDB" id="A0A4Y4AZ19"/>
<keyword evidence="2" id="KW-0378">Hydrolase</keyword>
<evidence type="ECO:0000259" key="4">
    <source>
        <dbReference type="Pfam" id="PF22422"/>
    </source>
</evidence>
<organism evidence="5 6">
    <name type="scientific">Flavobacterium flevense</name>
    <dbReference type="NCBI Taxonomy" id="983"/>
    <lineage>
        <taxon>Bacteria</taxon>
        <taxon>Pseudomonadati</taxon>
        <taxon>Bacteroidota</taxon>
        <taxon>Flavobacteriia</taxon>
        <taxon>Flavobacteriales</taxon>
        <taxon>Flavobacteriaceae</taxon>
        <taxon>Flavobacterium</taxon>
    </lineage>
</organism>
<comment type="similarity">
    <text evidence="1">Belongs to the glycosyl hydrolase 63 family.</text>
</comment>
<feature type="domain" description="Mannosylglycerate hydrolase MGH1-like glycoside hydrolase" evidence="4">
    <location>
        <begin position="89"/>
        <end position="451"/>
    </location>
</feature>
<dbReference type="EMBL" id="BJNP01000017">
    <property type="protein sequence ID" value="GEC72290.1"/>
    <property type="molecule type" value="Genomic_DNA"/>
</dbReference>
<dbReference type="STRING" id="983.SAMN05443543_103314"/>
<proteinExistence type="inferred from homology"/>
<dbReference type="PANTHER" id="PTHR10412">
    <property type="entry name" value="MANNOSYL-OLIGOSACCHARIDE GLUCOSIDASE"/>
    <property type="match status" value="1"/>
</dbReference>
<dbReference type="GO" id="GO:0009311">
    <property type="term" value="P:oligosaccharide metabolic process"/>
    <property type="evidence" value="ECO:0007669"/>
    <property type="project" value="InterPro"/>
</dbReference>
<dbReference type="PANTHER" id="PTHR10412:SF11">
    <property type="entry name" value="MANNOSYL-OLIGOSACCHARIDE GLUCOSIDASE"/>
    <property type="match status" value="1"/>
</dbReference>
<name>A0A4Y4AZ19_9FLAO</name>
<dbReference type="SUPFAM" id="SSF48208">
    <property type="entry name" value="Six-hairpin glycosidases"/>
    <property type="match status" value="1"/>
</dbReference>
<dbReference type="InterPro" id="IPR054491">
    <property type="entry name" value="MGH1-like_GH"/>
</dbReference>
<accession>A0A4Y4AZ19</accession>
<reference evidence="5 6" key="1">
    <citation type="submission" date="2019-06" db="EMBL/GenBank/DDBJ databases">
        <title>Whole genome shotgun sequence of Flavobacterium flevense NBRC 14960.</title>
        <authorList>
            <person name="Hosoyama A."/>
            <person name="Uohara A."/>
            <person name="Ohji S."/>
            <person name="Ichikawa N."/>
        </authorList>
    </citation>
    <scope>NUCLEOTIDE SEQUENCE [LARGE SCALE GENOMIC DNA]</scope>
    <source>
        <strain evidence="5 6">NBRC 14960</strain>
    </source>
</reference>
<dbReference type="GO" id="GO:0004573">
    <property type="term" value="F:Glc3Man9GlcNAc2 oligosaccharide glucosidase activity"/>
    <property type="evidence" value="ECO:0007669"/>
    <property type="project" value="InterPro"/>
</dbReference>